<comment type="caution">
    <text evidence="1">The sequence shown here is derived from an EMBL/GenBank/DDBJ whole genome shotgun (WGS) entry which is preliminary data.</text>
</comment>
<protein>
    <submittedName>
        <fullName evidence="1">Uncharacterized protein</fullName>
    </submittedName>
</protein>
<accession>A0ACC0WKM0</accession>
<keyword evidence="2" id="KW-1185">Reference proteome</keyword>
<evidence type="ECO:0000313" key="1">
    <source>
        <dbReference type="EMBL" id="KAI9919215.1"/>
    </source>
</evidence>
<sequence>MRAGTELDRVVRALEHVGFLSLQFGTRCVGSRAVGRDDRRVCDDRNVPIDVAPQINLDPVPGLEHHRLIGQGRVVADNFIGRDRGRERHALVDLLALEDRGTSLRDNQVPKLAQLDHGLARLELREHALERRLRNLGRQSILGHDVRVAAVFHWSGWRL</sequence>
<name>A0ACC0WKM0_9STRA</name>
<dbReference type="EMBL" id="CM047591">
    <property type="protein sequence ID" value="KAI9919215.1"/>
    <property type="molecule type" value="Genomic_DNA"/>
</dbReference>
<dbReference type="Proteomes" id="UP001163321">
    <property type="component" value="Chromosome 12"/>
</dbReference>
<organism evidence="1 2">
    <name type="scientific">Peronosclerospora sorghi</name>
    <dbReference type="NCBI Taxonomy" id="230839"/>
    <lineage>
        <taxon>Eukaryota</taxon>
        <taxon>Sar</taxon>
        <taxon>Stramenopiles</taxon>
        <taxon>Oomycota</taxon>
        <taxon>Peronosporomycetes</taxon>
        <taxon>Peronosporales</taxon>
        <taxon>Peronosporaceae</taxon>
        <taxon>Peronosclerospora</taxon>
    </lineage>
</organism>
<evidence type="ECO:0000313" key="2">
    <source>
        <dbReference type="Proteomes" id="UP001163321"/>
    </source>
</evidence>
<gene>
    <name evidence="1" type="ORF">PsorP6_012034</name>
</gene>
<reference evidence="1 2" key="1">
    <citation type="journal article" date="2022" name="bioRxiv">
        <title>The genome of the oomycete Peronosclerospora sorghi, a cosmopolitan pathogen of maize and sorghum, is inflated with dispersed pseudogenes.</title>
        <authorList>
            <person name="Fletcher K."/>
            <person name="Martin F."/>
            <person name="Isakeit T."/>
            <person name="Cavanaugh K."/>
            <person name="Magill C."/>
            <person name="Michelmore R."/>
        </authorList>
    </citation>
    <scope>NUCLEOTIDE SEQUENCE [LARGE SCALE GENOMIC DNA]</scope>
    <source>
        <strain evidence="1">P6</strain>
    </source>
</reference>
<proteinExistence type="predicted"/>